<dbReference type="InterPro" id="IPR016181">
    <property type="entry name" value="Acyl_CoA_acyltransferase"/>
</dbReference>
<feature type="domain" description="N-acetyltransferase" evidence="3">
    <location>
        <begin position="3"/>
        <end position="169"/>
    </location>
</feature>
<dbReference type="Gene3D" id="3.40.630.30">
    <property type="match status" value="1"/>
</dbReference>
<dbReference type="EMBL" id="JBHUMK010000007">
    <property type="protein sequence ID" value="MFD2608000.1"/>
    <property type="molecule type" value="Genomic_DNA"/>
</dbReference>
<protein>
    <submittedName>
        <fullName evidence="4">GNAT family N-acetyltransferase</fullName>
        <ecNumber evidence="4">2.3.-.-</ecNumber>
    </submittedName>
</protein>
<dbReference type="InterPro" id="IPR050832">
    <property type="entry name" value="Bact_Acetyltransf"/>
</dbReference>
<evidence type="ECO:0000256" key="1">
    <source>
        <dbReference type="ARBA" id="ARBA00022679"/>
    </source>
</evidence>
<dbReference type="CDD" id="cd04301">
    <property type="entry name" value="NAT_SF"/>
    <property type="match status" value="1"/>
</dbReference>
<name>A0ABW5P0H2_9DEIO</name>
<dbReference type="Pfam" id="PF00583">
    <property type="entry name" value="Acetyltransf_1"/>
    <property type="match status" value="1"/>
</dbReference>
<dbReference type="RefSeq" id="WP_386842156.1">
    <property type="nucleotide sequence ID" value="NZ_JBHUMK010000007.1"/>
</dbReference>
<evidence type="ECO:0000259" key="3">
    <source>
        <dbReference type="PROSITE" id="PS51186"/>
    </source>
</evidence>
<keyword evidence="1 4" id="KW-0808">Transferase</keyword>
<keyword evidence="5" id="KW-1185">Reference proteome</keyword>
<gene>
    <name evidence="4" type="ORF">ACFSR9_00905</name>
</gene>
<dbReference type="SUPFAM" id="SSF55729">
    <property type="entry name" value="Acyl-CoA N-acyltransferases (Nat)"/>
    <property type="match status" value="1"/>
</dbReference>
<keyword evidence="2 4" id="KW-0012">Acyltransferase</keyword>
<dbReference type="GO" id="GO:0016746">
    <property type="term" value="F:acyltransferase activity"/>
    <property type="evidence" value="ECO:0007669"/>
    <property type="project" value="UniProtKB-KW"/>
</dbReference>
<proteinExistence type="predicted"/>
<dbReference type="PANTHER" id="PTHR43877:SF1">
    <property type="entry name" value="ACETYLTRANSFERASE"/>
    <property type="match status" value="1"/>
</dbReference>
<evidence type="ECO:0000256" key="2">
    <source>
        <dbReference type="ARBA" id="ARBA00023315"/>
    </source>
</evidence>
<comment type="caution">
    <text evidence="4">The sequence shown here is derived from an EMBL/GenBank/DDBJ whole genome shotgun (WGS) entry which is preliminary data.</text>
</comment>
<evidence type="ECO:0000313" key="4">
    <source>
        <dbReference type="EMBL" id="MFD2608000.1"/>
    </source>
</evidence>
<dbReference type="PROSITE" id="PS51186">
    <property type="entry name" value="GNAT"/>
    <property type="match status" value="1"/>
</dbReference>
<reference evidence="5" key="1">
    <citation type="journal article" date="2019" name="Int. J. Syst. Evol. Microbiol.">
        <title>The Global Catalogue of Microorganisms (GCM) 10K type strain sequencing project: providing services to taxonomists for standard genome sequencing and annotation.</title>
        <authorList>
            <consortium name="The Broad Institute Genomics Platform"/>
            <consortium name="The Broad Institute Genome Sequencing Center for Infectious Disease"/>
            <person name="Wu L."/>
            <person name="Ma J."/>
        </authorList>
    </citation>
    <scope>NUCLEOTIDE SEQUENCE [LARGE SCALE GENOMIC DNA]</scope>
    <source>
        <strain evidence="5">KCTC 33842</strain>
    </source>
</reference>
<organism evidence="4 5">
    <name type="scientific">Deinococcus taklimakanensis</name>
    <dbReference type="NCBI Taxonomy" id="536443"/>
    <lineage>
        <taxon>Bacteria</taxon>
        <taxon>Thermotogati</taxon>
        <taxon>Deinococcota</taxon>
        <taxon>Deinococci</taxon>
        <taxon>Deinococcales</taxon>
        <taxon>Deinococcaceae</taxon>
        <taxon>Deinococcus</taxon>
    </lineage>
</organism>
<dbReference type="EC" id="2.3.-.-" evidence="4"/>
<sequence length="172" mass="19002">MDPLIRPATPEDAAAIASVHVQSWQETYAGLIPPDFLAHMTSAEMRERRAASWRATIDQAREAVRVAEQGGELVAFASVGPARDHPGYGAELMCLYSLARVQRRGTGRALLHAAAQDAWASGARNLALWVLDVNPTRAWYARQGAREAGEKRDGELREIRMVWDELTALLVR</sequence>
<evidence type="ECO:0000313" key="5">
    <source>
        <dbReference type="Proteomes" id="UP001597475"/>
    </source>
</evidence>
<dbReference type="PANTHER" id="PTHR43877">
    <property type="entry name" value="AMINOALKYLPHOSPHONATE N-ACETYLTRANSFERASE-RELATED-RELATED"/>
    <property type="match status" value="1"/>
</dbReference>
<dbReference type="Proteomes" id="UP001597475">
    <property type="component" value="Unassembled WGS sequence"/>
</dbReference>
<dbReference type="InterPro" id="IPR000182">
    <property type="entry name" value="GNAT_dom"/>
</dbReference>
<accession>A0ABW5P0H2</accession>